<accession>A0A1G5RUY3</accession>
<gene>
    <name evidence="3" type="ORF">SAMN03080599_00911</name>
</gene>
<dbReference type="Gene3D" id="3.10.120.10">
    <property type="entry name" value="Cytochrome b5-like heme/steroid binding domain"/>
    <property type="match status" value="1"/>
</dbReference>
<feature type="domain" description="Cytochrome b5 heme-binding" evidence="2">
    <location>
        <begin position="47"/>
        <end position="119"/>
    </location>
</feature>
<feature type="signal peptide" evidence="1">
    <location>
        <begin position="1"/>
        <end position="24"/>
    </location>
</feature>
<evidence type="ECO:0000313" key="3">
    <source>
        <dbReference type="EMBL" id="SCZ77717.1"/>
    </source>
</evidence>
<dbReference type="Proteomes" id="UP000199208">
    <property type="component" value="Unassembled WGS sequence"/>
</dbReference>
<dbReference type="RefSeq" id="WP_092589704.1">
    <property type="nucleotide sequence ID" value="NZ_FMWL01000003.1"/>
</dbReference>
<keyword evidence="1" id="KW-0732">Signal</keyword>
<dbReference type="InterPro" id="IPR036400">
    <property type="entry name" value="Cyt_B5-like_heme/steroid_sf"/>
</dbReference>
<dbReference type="OrthoDB" id="9785263at2"/>
<evidence type="ECO:0000256" key="1">
    <source>
        <dbReference type="SAM" id="SignalP"/>
    </source>
</evidence>
<dbReference type="AlphaFoldDB" id="A0A1G5RUY3"/>
<dbReference type="SUPFAM" id="SSF55856">
    <property type="entry name" value="Cytochrome b5-like heme/steroid binding domain"/>
    <property type="match status" value="1"/>
</dbReference>
<organism evidence="3 4">
    <name type="scientific">Acidaminobacter hydrogenoformans DSM 2784</name>
    <dbReference type="NCBI Taxonomy" id="1120920"/>
    <lineage>
        <taxon>Bacteria</taxon>
        <taxon>Bacillati</taxon>
        <taxon>Bacillota</taxon>
        <taxon>Clostridia</taxon>
        <taxon>Peptostreptococcales</taxon>
        <taxon>Acidaminobacteraceae</taxon>
        <taxon>Acidaminobacter</taxon>
    </lineage>
</organism>
<dbReference type="SMART" id="SM01117">
    <property type="entry name" value="Cyt-b5"/>
    <property type="match status" value="1"/>
</dbReference>
<evidence type="ECO:0000313" key="4">
    <source>
        <dbReference type="Proteomes" id="UP000199208"/>
    </source>
</evidence>
<sequence length="120" mass="12705">MKVSKFKKNVVLGLLLLLSLTLLAACSQPAENPDPTAEPAPAAELELTAEELSAFNGKDGQPAYIAVDGVIYDVTEVSFWKNGDHNGFEAGQDLTDEIKTVSPHGVSKLNGLPVVGKLTE</sequence>
<dbReference type="EMBL" id="FMWL01000003">
    <property type="protein sequence ID" value="SCZ77717.1"/>
    <property type="molecule type" value="Genomic_DNA"/>
</dbReference>
<proteinExistence type="predicted"/>
<dbReference type="InterPro" id="IPR001199">
    <property type="entry name" value="Cyt_B5-like_heme/steroid-bd"/>
</dbReference>
<keyword evidence="4" id="KW-1185">Reference proteome</keyword>
<name>A0A1G5RUY3_9FIRM</name>
<dbReference type="Pfam" id="PF00173">
    <property type="entry name" value="Cyt-b5"/>
    <property type="match status" value="1"/>
</dbReference>
<protein>
    <submittedName>
        <fullName evidence="3">Predicted heme/steroid binding protein</fullName>
    </submittedName>
</protein>
<dbReference type="PROSITE" id="PS51257">
    <property type="entry name" value="PROKAR_LIPOPROTEIN"/>
    <property type="match status" value="1"/>
</dbReference>
<feature type="chain" id="PRO_5038443849" evidence="1">
    <location>
        <begin position="25"/>
        <end position="120"/>
    </location>
</feature>
<evidence type="ECO:0000259" key="2">
    <source>
        <dbReference type="SMART" id="SM01117"/>
    </source>
</evidence>
<reference evidence="3 4" key="1">
    <citation type="submission" date="2016-10" db="EMBL/GenBank/DDBJ databases">
        <authorList>
            <person name="de Groot N.N."/>
        </authorList>
    </citation>
    <scope>NUCLEOTIDE SEQUENCE [LARGE SCALE GENOMIC DNA]</scope>
    <source>
        <strain evidence="3 4">DSM 2784</strain>
    </source>
</reference>